<protein>
    <submittedName>
        <fullName evidence="1">Uncharacterized protein</fullName>
    </submittedName>
</protein>
<dbReference type="Proteomes" id="UP000039865">
    <property type="component" value="Unassembled WGS sequence"/>
</dbReference>
<keyword evidence="2" id="KW-1185">Reference proteome</keyword>
<sequence>MDFSDSALNLEVGQQQYLCIENKDILQDCTSSSQVLIGNFTSCNILKCFKAIGNVNQKEAIFLRANNTLEIYDISNDKYSYMGKYQIPNAICSEITGVRMTWKNKYAVVLYIQHDKLITLEFDEEIHEFKVIAMHNFENENALKDSGKQFPIRGKLRSIHSKFFSLFGYLSDDHTFVYVEMRQAVVSENFKIKSSSGHSNLLSSNVPDQIRGLKKINEKYLNAWGQDIELYYKPARFYNLWQSQKIQAIIDIEIIPMGNQNNCYLYVLHQSNFEKTVGTITKQPITKLSIFEFAQEDKDNSDLVHLYTVDFISYYARNIIKASPKDDFCYITSNCGLYIIRQEKQRFSYIQTTGMATYLEGLNNPPTEKTMVPSESLTSVKHVIDAKKIELKFDGCTRFKGLTGRRLLIMTEKGAVYIMHLIFDQAEIDVDDVLFTKVQCDLPIIPSSIKTFEKQDQIIVLVSSYYNDQAYYILKEKLQVDEQTQRVKANEDSLSYIKQKQLMTYEMSLVDNLMTLSPIADVMVNEDVNKSDQLDFICTSGYTLRSSINFIKEGIPFDSRVLSKEISNIQRVFTIRDKKQANSYDSFVVASQLNSTYVLALVANELKILDPSQSNYELAEPTIQCFSVGVQSPQRIVQVTPSKLILLTHDAKLIRSLDISMEHQSNVSIVSSSKEHLECSDCIFILLSNGSLRCYSTIGLSLKFQKCCVKLDNQNLTITALSTTTIKNLDDYLILTFQEKAQMRIYLIDDLSNELKLIYQVRGVTEQLPFLPNLLENQRHLDLISRSVTDLSINIEGDYHISEIHKEYKYVTEVVLKQIESRIILVMTLSNGMIIAYENLMNFPDIKKEKFRFKLIEAQNLRKDLKDWGQQTFQRQKHALANDIYVDNNLIIIHDKEHQKPIMITCKKNKFYFHKFLQIQDNESIYSLAQYCQQGFTKDSCYLYVDKSNETLNILKIPNMFNPKIAPVLDNFVIRQVTFNKCIRKLTKYTDSRTKIEYLLVSSFQVVKGEYASEAPGSSLSASLSDEQKAQGVQYEMEVIPMPKHGKWRSYQSNFEMVNMILKQQFKTDEMIVCMEEVKLQLGDSPAIKNFIALSTIKIDAAMIEEGFYNSFLYLYEIEHQERRLKLSRLEQCQGIITCLGDYYGKLMTVQKTQRLRDHSIVFYQFYDQVAKFEPKFQPQSIETLGLHISFDGDHIFVGDSQRNLGVLWLRDEEYLKRDKVEALSQVIQLKYMFGNTLETKVIGVYSLRIQGPHDPLNLRRLNEVEKQLLTLITASDEGYLRLFQIREEKLLECVAQLNIQDKINKMIPLPTYTSEIKRSFLVLPKRGGILKVSSLSEQEHLGLESMMQMTSRTLPSRGSLPPIFSHIIPIVPYQEQDQIMKRLNQNSINKRALGNYYFMNYNMQRAIAERIGYSVSSLNSYFV</sequence>
<dbReference type="Gene3D" id="2.130.10.10">
    <property type="entry name" value="YVTN repeat-like/Quinoprotein amine dehydrogenase"/>
    <property type="match status" value="2"/>
</dbReference>
<evidence type="ECO:0000313" key="1">
    <source>
        <dbReference type="EMBL" id="CDW71891.1"/>
    </source>
</evidence>
<dbReference type="PANTHER" id="PTHR10644">
    <property type="entry name" value="DNA REPAIR/RNA PROCESSING CPSF FAMILY"/>
    <property type="match status" value="1"/>
</dbReference>
<reference evidence="1 2" key="1">
    <citation type="submission" date="2014-06" db="EMBL/GenBank/DDBJ databases">
        <authorList>
            <person name="Swart Estienne"/>
        </authorList>
    </citation>
    <scope>NUCLEOTIDE SEQUENCE [LARGE SCALE GENOMIC DNA]</scope>
    <source>
        <strain evidence="1 2">130c</strain>
    </source>
</reference>
<evidence type="ECO:0000313" key="2">
    <source>
        <dbReference type="Proteomes" id="UP000039865"/>
    </source>
</evidence>
<proteinExistence type="predicted"/>
<dbReference type="InterPro" id="IPR050358">
    <property type="entry name" value="RSE1/DDB1/CFT1"/>
</dbReference>
<dbReference type="InterPro" id="IPR015943">
    <property type="entry name" value="WD40/YVTN_repeat-like_dom_sf"/>
</dbReference>
<organism evidence="1 2">
    <name type="scientific">Stylonychia lemnae</name>
    <name type="common">Ciliate</name>
    <dbReference type="NCBI Taxonomy" id="5949"/>
    <lineage>
        <taxon>Eukaryota</taxon>
        <taxon>Sar</taxon>
        <taxon>Alveolata</taxon>
        <taxon>Ciliophora</taxon>
        <taxon>Intramacronucleata</taxon>
        <taxon>Spirotrichea</taxon>
        <taxon>Stichotrichia</taxon>
        <taxon>Sporadotrichida</taxon>
        <taxon>Oxytrichidae</taxon>
        <taxon>Stylonychinae</taxon>
        <taxon>Stylonychia</taxon>
    </lineage>
</organism>
<dbReference type="OrthoDB" id="433457at2759"/>
<accession>A0A077ZTW5</accession>
<gene>
    <name evidence="1" type="primary">Contig425.g473</name>
    <name evidence="1" type="ORF">STYLEM_841</name>
</gene>
<name>A0A077ZTW5_STYLE</name>
<dbReference type="InParanoid" id="A0A077ZTW5"/>
<dbReference type="EMBL" id="CCKQ01000794">
    <property type="protein sequence ID" value="CDW71891.1"/>
    <property type="molecule type" value="Genomic_DNA"/>
</dbReference>